<dbReference type="Proteomes" id="UP001055634">
    <property type="component" value="Segment"/>
</dbReference>
<sequence length="104" mass="12045">MTTRVQELLEGSLFRDGYWLSPNARLQLVEMNDPKWRKVFALADKIEDGRASVDDAELDVLYEMFPAVVDAMIDLFNMVSRRDETYQTMMDDAQGDAFDRDIQS</sequence>
<keyword evidence="2" id="KW-1185">Reference proteome</keyword>
<accession>A0A9E7N4T6</accession>
<dbReference type="EMBL" id="ON529850">
    <property type="protein sequence ID" value="UTC28201.1"/>
    <property type="molecule type" value="Genomic_DNA"/>
</dbReference>
<gene>
    <name evidence="1" type="ORF">GURKE_01700</name>
</gene>
<organism evidence="1 2">
    <name type="scientific">Brevundimonas phage vB_BpoS-Gurke</name>
    <dbReference type="NCBI Taxonomy" id="2948599"/>
    <lineage>
        <taxon>Viruses</taxon>
        <taxon>Duplodnaviria</taxon>
        <taxon>Heunggongvirae</taxon>
        <taxon>Uroviricota</taxon>
        <taxon>Caudoviricetes</taxon>
        <taxon>Jeanschmidtviridae</taxon>
        <taxon>Kikimoravirus</taxon>
        <taxon>Kikimoravirus gurke</taxon>
    </lineage>
</organism>
<evidence type="ECO:0000313" key="1">
    <source>
        <dbReference type="EMBL" id="UTC28201.1"/>
    </source>
</evidence>
<proteinExistence type="predicted"/>
<evidence type="ECO:0008006" key="3">
    <source>
        <dbReference type="Google" id="ProtNLM"/>
    </source>
</evidence>
<reference evidence="1" key="1">
    <citation type="submission" date="2022-04" db="EMBL/GenBank/DDBJ databases">
        <authorList>
            <person name="Friedrich I."/>
            <person name="Schneider D."/>
            <person name="Poehlein A."/>
            <person name="Hertel R."/>
            <person name="Daniel R."/>
        </authorList>
    </citation>
    <scope>NUCLEOTIDE SEQUENCE</scope>
</reference>
<name>A0A9E7N4T6_9CAUD</name>
<evidence type="ECO:0000313" key="2">
    <source>
        <dbReference type="Proteomes" id="UP001055634"/>
    </source>
</evidence>
<protein>
    <recommendedName>
        <fullName evidence="3">Tail assembly chaperone</fullName>
    </recommendedName>
</protein>